<evidence type="ECO:0000313" key="1">
    <source>
        <dbReference type="EMBL" id="KAK4111723.1"/>
    </source>
</evidence>
<reference evidence="1" key="1">
    <citation type="journal article" date="2023" name="Mol. Phylogenet. Evol.">
        <title>Genome-scale phylogeny and comparative genomics of the fungal order Sordariales.</title>
        <authorList>
            <person name="Hensen N."/>
            <person name="Bonometti L."/>
            <person name="Westerberg I."/>
            <person name="Brannstrom I.O."/>
            <person name="Guillou S."/>
            <person name="Cros-Aarteil S."/>
            <person name="Calhoun S."/>
            <person name="Haridas S."/>
            <person name="Kuo A."/>
            <person name="Mondo S."/>
            <person name="Pangilinan J."/>
            <person name="Riley R."/>
            <person name="LaButti K."/>
            <person name="Andreopoulos B."/>
            <person name="Lipzen A."/>
            <person name="Chen C."/>
            <person name="Yan M."/>
            <person name="Daum C."/>
            <person name="Ng V."/>
            <person name="Clum A."/>
            <person name="Steindorff A."/>
            <person name="Ohm R.A."/>
            <person name="Martin F."/>
            <person name="Silar P."/>
            <person name="Natvig D.O."/>
            <person name="Lalanne C."/>
            <person name="Gautier V."/>
            <person name="Ament-Velasquez S.L."/>
            <person name="Kruys A."/>
            <person name="Hutchinson M.I."/>
            <person name="Powell A.J."/>
            <person name="Barry K."/>
            <person name="Miller A.N."/>
            <person name="Grigoriev I.V."/>
            <person name="Debuchy R."/>
            <person name="Gladieux P."/>
            <person name="Hiltunen Thoren M."/>
            <person name="Johannesson H."/>
        </authorList>
    </citation>
    <scope>NUCLEOTIDE SEQUENCE</scope>
    <source>
        <strain evidence="1">CBS 508.74</strain>
    </source>
</reference>
<comment type="caution">
    <text evidence="1">The sequence shown here is derived from an EMBL/GenBank/DDBJ whole genome shotgun (WGS) entry which is preliminary data.</text>
</comment>
<dbReference type="EMBL" id="MU853345">
    <property type="protein sequence ID" value="KAK4111723.1"/>
    <property type="molecule type" value="Genomic_DNA"/>
</dbReference>
<accession>A0AAN6TCB9</accession>
<reference evidence="1" key="2">
    <citation type="submission" date="2023-05" db="EMBL/GenBank/DDBJ databases">
        <authorList>
            <consortium name="Lawrence Berkeley National Laboratory"/>
            <person name="Steindorff A."/>
            <person name="Hensen N."/>
            <person name="Bonometti L."/>
            <person name="Westerberg I."/>
            <person name="Brannstrom I.O."/>
            <person name="Guillou S."/>
            <person name="Cros-Aarteil S."/>
            <person name="Calhoun S."/>
            <person name="Haridas S."/>
            <person name="Kuo A."/>
            <person name="Mondo S."/>
            <person name="Pangilinan J."/>
            <person name="Riley R."/>
            <person name="Labutti K."/>
            <person name="Andreopoulos B."/>
            <person name="Lipzen A."/>
            <person name="Chen C."/>
            <person name="Yanf M."/>
            <person name="Daum C."/>
            <person name="Ng V."/>
            <person name="Clum A."/>
            <person name="Ohm R."/>
            <person name="Martin F."/>
            <person name="Silar P."/>
            <person name="Natvig D."/>
            <person name="Lalanne C."/>
            <person name="Gautier V."/>
            <person name="Ament-Velasquez S.L."/>
            <person name="Kruys A."/>
            <person name="Hutchinson M.I."/>
            <person name="Powell A.J."/>
            <person name="Barry K."/>
            <person name="Miller A.N."/>
            <person name="Grigoriev I.V."/>
            <person name="Debuchy R."/>
            <person name="Gladieux P."/>
            <person name="Thoren M.H."/>
            <person name="Johannesson H."/>
        </authorList>
    </citation>
    <scope>NUCLEOTIDE SEQUENCE</scope>
    <source>
        <strain evidence="1">CBS 508.74</strain>
    </source>
</reference>
<keyword evidence="2" id="KW-1185">Reference proteome</keyword>
<dbReference type="RefSeq" id="XP_064669293.1">
    <property type="nucleotide sequence ID" value="XM_064808665.1"/>
</dbReference>
<gene>
    <name evidence="1" type="ORF">N656DRAFT_149432</name>
</gene>
<protein>
    <submittedName>
        <fullName evidence="1">Uncharacterized protein</fullName>
    </submittedName>
</protein>
<dbReference type="AlphaFoldDB" id="A0AAN6TCB9"/>
<proteinExistence type="predicted"/>
<dbReference type="GeneID" id="89932788"/>
<sequence length="167" mass="18231">MPPVPVSCSPHDTLPHSAGTCSHFQDATPVERPALYLRWCVQHGDLARSRHSTAPFPKREDQEIQMGIHRCCYLLVLRYCCCLFPIFCSRLTALPLPPKLSSTMPATRATPALLAHTATYTSVVHYPSSPPLVRGPGVTSVGATFDSKACCSRPPLKQTPSRNPASH</sequence>
<name>A0AAN6TCB9_9PEZI</name>
<dbReference type="Proteomes" id="UP001302812">
    <property type="component" value="Unassembled WGS sequence"/>
</dbReference>
<organism evidence="1 2">
    <name type="scientific">Canariomyces notabilis</name>
    <dbReference type="NCBI Taxonomy" id="2074819"/>
    <lineage>
        <taxon>Eukaryota</taxon>
        <taxon>Fungi</taxon>
        <taxon>Dikarya</taxon>
        <taxon>Ascomycota</taxon>
        <taxon>Pezizomycotina</taxon>
        <taxon>Sordariomycetes</taxon>
        <taxon>Sordariomycetidae</taxon>
        <taxon>Sordariales</taxon>
        <taxon>Chaetomiaceae</taxon>
        <taxon>Canariomyces</taxon>
    </lineage>
</organism>
<evidence type="ECO:0000313" key="2">
    <source>
        <dbReference type="Proteomes" id="UP001302812"/>
    </source>
</evidence>